<evidence type="ECO:0000256" key="2">
    <source>
        <dbReference type="SAM" id="SignalP"/>
    </source>
</evidence>
<gene>
    <name evidence="3" type="ORF">DdX_03753</name>
</gene>
<evidence type="ECO:0000256" key="1">
    <source>
        <dbReference type="SAM" id="MobiDB-lite"/>
    </source>
</evidence>
<feature type="region of interest" description="Disordered" evidence="1">
    <location>
        <begin position="112"/>
        <end position="136"/>
    </location>
</feature>
<evidence type="ECO:0000313" key="3">
    <source>
        <dbReference type="EMBL" id="KAI1723590.1"/>
    </source>
</evidence>
<protein>
    <submittedName>
        <fullName evidence="3">Uncharacterized protein</fullName>
    </submittedName>
</protein>
<feature type="signal peptide" evidence="2">
    <location>
        <begin position="1"/>
        <end position="19"/>
    </location>
</feature>
<dbReference type="AlphaFoldDB" id="A0AAD4ND31"/>
<dbReference type="EMBL" id="JAKKPZ010000003">
    <property type="protein sequence ID" value="KAI1723590.1"/>
    <property type="molecule type" value="Genomic_DNA"/>
</dbReference>
<dbReference type="Proteomes" id="UP001201812">
    <property type="component" value="Unassembled WGS sequence"/>
</dbReference>
<keyword evidence="2" id="KW-0732">Signal</keyword>
<sequence length="136" mass="15412">MNLFRILSLFMVVLQVIHAASSPEESKPDHKILKYRKRTFTLPGDDKSGHHHKVVLEYTDKISNDKSGEPIYGTAFHHIVIKDNKGVEISGTSVPIEHATYSKNGKETHKEFGKHEGAHSNSKLKVVIDTTRNRKR</sequence>
<proteinExistence type="predicted"/>
<evidence type="ECO:0000313" key="4">
    <source>
        <dbReference type="Proteomes" id="UP001201812"/>
    </source>
</evidence>
<name>A0AAD4ND31_9BILA</name>
<reference evidence="3" key="1">
    <citation type="submission" date="2022-01" db="EMBL/GenBank/DDBJ databases">
        <title>Genome Sequence Resource for Two Populations of Ditylenchus destructor, the Migratory Endoparasitic Phytonematode.</title>
        <authorList>
            <person name="Zhang H."/>
            <person name="Lin R."/>
            <person name="Xie B."/>
        </authorList>
    </citation>
    <scope>NUCLEOTIDE SEQUENCE</scope>
    <source>
        <strain evidence="3">BazhouSP</strain>
    </source>
</reference>
<organism evidence="3 4">
    <name type="scientific">Ditylenchus destructor</name>
    <dbReference type="NCBI Taxonomy" id="166010"/>
    <lineage>
        <taxon>Eukaryota</taxon>
        <taxon>Metazoa</taxon>
        <taxon>Ecdysozoa</taxon>
        <taxon>Nematoda</taxon>
        <taxon>Chromadorea</taxon>
        <taxon>Rhabditida</taxon>
        <taxon>Tylenchina</taxon>
        <taxon>Tylenchomorpha</taxon>
        <taxon>Sphaerularioidea</taxon>
        <taxon>Anguinidae</taxon>
        <taxon>Anguininae</taxon>
        <taxon>Ditylenchus</taxon>
    </lineage>
</organism>
<keyword evidence="4" id="KW-1185">Reference proteome</keyword>
<accession>A0AAD4ND31</accession>
<comment type="caution">
    <text evidence="3">The sequence shown here is derived from an EMBL/GenBank/DDBJ whole genome shotgun (WGS) entry which is preliminary data.</text>
</comment>
<feature type="chain" id="PRO_5042290542" evidence="2">
    <location>
        <begin position="20"/>
        <end position="136"/>
    </location>
</feature>